<proteinExistence type="predicted"/>
<organism evidence="3 4">
    <name type="scientific">Alicyclobacillus fodiniaquatilis</name>
    <dbReference type="NCBI Taxonomy" id="1661150"/>
    <lineage>
        <taxon>Bacteria</taxon>
        <taxon>Bacillati</taxon>
        <taxon>Bacillota</taxon>
        <taxon>Bacilli</taxon>
        <taxon>Bacillales</taxon>
        <taxon>Alicyclobacillaceae</taxon>
        <taxon>Alicyclobacillus</taxon>
    </lineage>
</organism>
<dbReference type="InterPro" id="IPR007295">
    <property type="entry name" value="DUF402"/>
</dbReference>
<name>A0ABW4JNZ9_9BACL</name>
<feature type="domain" description="DUF402" evidence="2">
    <location>
        <begin position="9"/>
        <end position="139"/>
    </location>
</feature>
<dbReference type="Pfam" id="PF04167">
    <property type="entry name" value="DUF402"/>
    <property type="match status" value="1"/>
</dbReference>
<dbReference type="RefSeq" id="WP_377946221.1">
    <property type="nucleotide sequence ID" value="NZ_JBHUCX010000102.1"/>
</dbReference>
<keyword evidence="1" id="KW-0378">Hydrolase</keyword>
<dbReference type="Proteomes" id="UP001597079">
    <property type="component" value="Unassembled WGS sequence"/>
</dbReference>
<dbReference type="InterPro" id="IPR050212">
    <property type="entry name" value="Ntdp-like"/>
</dbReference>
<evidence type="ECO:0000256" key="1">
    <source>
        <dbReference type="ARBA" id="ARBA00022801"/>
    </source>
</evidence>
<gene>
    <name evidence="3" type="ORF">ACFSB2_26355</name>
</gene>
<protein>
    <submittedName>
        <fullName evidence="3">DUF402 domain-containing protein</fullName>
    </submittedName>
</protein>
<accession>A0ABW4JNZ9</accession>
<reference evidence="4" key="1">
    <citation type="journal article" date="2019" name="Int. J. Syst. Evol. Microbiol.">
        <title>The Global Catalogue of Microorganisms (GCM) 10K type strain sequencing project: providing services to taxonomists for standard genome sequencing and annotation.</title>
        <authorList>
            <consortium name="The Broad Institute Genomics Platform"/>
            <consortium name="The Broad Institute Genome Sequencing Center for Infectious Disease"/>
            <person name="Wu L."/>
            <person name="Ma J."/>
        </authorList>
    </citation>
    <scope>NUCLEOTIDE SEQUENCE [LARGE SCALE GENOMIC DNA]</scope>
    <source>
        <strain evidence="4">CGMCC 1.12286</strain>
    </source>
</reference>
<dbReference type="EMBL" id="JBHUCX010000102">
    <property type="protein sequence ID" value="MFD1678194.1"/>
    <property type="molecule type" value="Genomic_DNA"/>
</dbReference>
<dbReference type="InterPro" id="IPR035930">
    <property type="entry name" value="FomD-like_sf"/>
</dbReference>
<sequence length="165" mass="18782">MNLISLHADGGAHRIWTQASKTSVAHTYLVPPGAPVIEASGEQWSSDFPVVIWFWPSAYFQVCMLLKEDRTDYYCNIITPALFGTEVVFVDLDLDVLINDGETLVVDRDEFEVRKYAYPADWIERAEAATAWLVRAAEKQWGPFQPATARVWREIAKRMSNQVSE</sequence>
<comment type="caution">
    <text evidence="3">The sequence shown here is derived from an EMBL/GenBank/DDBJ whole genome shotgun (WGS) entry which is preliminary data.</text>
</comment>
<dbReference type="Gene3D" id="2.40.380.10">
    <property type="entry name" value="FomD-like"/>
    <property type="match status" value="1"/>
</dbReference>
<keyword evidence="4" id="KW-1185">Reference proteome</keyword>
<dbReference type="SUPFAM" id="SSF159234">
    <property type="entry name" value="FomD-like"/>
    <property type="match status" value="1"/>
</dbReference>
<dbReference type="PANTHER" id="PTHR39159">
    <property type="match status" value="1"/>
</dbReference>
<evidence type="ECO:0000259" key="2">
    <source>
        <dbReference type="Pfam" id="PF04167"/>
    </source>
</evidence>
<evidence type="ECO:0000313" key="4">
    <source>
        <dbReference type="Proteomes" id="UP001597079"/>
    </source>
</evidence>
<dbReference type="PANTHER" id="PTHR39159:SF1">
    <property type="entry name" value="UPF0374 PROTEIN YGAC"/>
    <property type="match status" value="1"/>
</dbReference>
<evidence type="ECO:0000313" key="3">
    <source>
        <dbReference type="EMBL" id="MFD1678194.1"/>
    </source>
</evidence>